<evidence type="ECO:0000313" key="1">
    <source>
        <dbReference type="EMBL" id="DAD72789.1"/>
    </source>
</evidence>
<sequence length="89" mass="10143">MSLLYIEFIKTILLILRRSEMTEQLYDVFVEFKDSDKSPYISKSAIGAEVVGLSIVIESRYQHGIGKVIFNLDEIHSCSVFPVSNEVNQ</sequence>
<dbReference type="EMBL" id="BK014726">
    <property type="protein sequence ID" value="DAD72789.1"/>
    <property type="molecule type" value="Genomic_DNA"/>
</dbReference>
<protein>
    <submittedName>
        <fullName evidence="1">Uncharacterized protein</fullName>
    </submittedName>
</protein>
<proteinExistence type="predicted"/>
<accession>A0A8S5LRW6</accession>
<organism evidence="1">
    <name type="scientific">Siphoviridae sp. ctYBm1</name>
    <dbReference type="NCBI Taxonomy" id="2826374"/>
    <lineage>
        <taxon>Viruses</taxon>
        <taxon>Duplodnaviria</taxon>
        <taxon>Heunggongvirae</taxon>
        <taxon>Uroviricota</taxon>
        <taxon>Caudoviricetes</taxon>
    </lineage>
</organism>
<name>A0A8S5LRW6_9CAUD</name>
<reference evidence="1" key="1">
    <citation type="journal article" date="2021" name="Proc. Natl. Acad. Sci. U.S.A.">
        <title>A Catalog of Tens of Thousands of Viruses from Human Metagenomes Reveals Hidden Associations with Chronic Diseases.</title>
        <authorList>
            <person name="Tisza M.J."/>
            <person name="Buck C.B."/>
        </authorList>
    </citation>
    <scope>NUCLEOTIDE SEQUENCE</scope>
    <source>
        <strain evidence="1">CtYBm1</strain>
    </source>
</reference>